<dbReference type="PANTHER" id="PTHR43150">
    <property type="entry name" value="HYPERKINETIC, ISOFORM M"/>
    <property type="match status" value="1"/>
</dbReference>
<sequence>GVGAMTWSPLACGIISGKYGSGVPESSRAALKCYQWLKEKIISEEGRKQQVKLKDLSPIAVRLGCTLPQLAVAWCLRNEGVSSVLLGSSNPEQLIENLGAIQASAGGGRTSTEVLPKMTSHIVNEIDNILGNKPYSKKDYRS</sequence>
<keyword evidence="8" id="KW-0560">Oxidoreductase</keyword>
<dbReference type="Proteomes" id="UP000531168">
    <property type="component" value="Unassembled WGS sequence"/>
</dbReference>
<dbReference type="EMBL" id="VXAR01007174">
    <property type="protein sequence ID" value="NXK77558.1"/>
    <property type="molecule type" value="Genomic_DNA"/>
</dbReference>
<evidence type="ECO:0000256" key="1">
    <source>
        <dbReference type="ARBA" id="ARBA00004496"/>
    </source>
</evidence>
<evidence type="ECO:0000256" key="4">
    <source>
        <dbReference type="ARBA" id="ARBA00022490"/>
    </source>
</evidence>
<evidence type="ECO:0000313" key="12">
    <source>
        <dbReference type="Proteomes" id="UP000531168"/>
    </source>
</evidence>
<evidence type="ECO:0000256" key="3">
    <source>
        <dbReference type="ARBA" id="ARBA00022448"/>
    </source>
</evidence>
<organism evidence="11 12">
    <name type="scientific">Amazona guildingii</name>
    <dbReference type="NCBI Taxonomy" id="175529"/>
    <lineage>
        <taxon>Eukaryota</taxon>
        <taxon>Metazoa</taxon>
        <taxon>Chordata</taxon>
        <taxon>Craniata</taxon>
        <taxon>Vertebrata</taxon>
        <taxon>Euteleostomi</taxon>
        <taxon>Archelosauria</taxon>
        <taxon>Archosauria</taxon>
        <taxon>Dinosauria</taxon>
        <taxon>Saurischia</taxon>
        <taxon>Theropoda</taxon>
        <taxon>Coelurosauria</taxon>
        <taxon>Aves</taxon>
        <taxon>Neognathae</taxon>
        <taxon>Neoaves</taxon>
        <taxon>Telluraves</taxon>
        <taxon>Australaves</taxon>
        <taxon>Psittaciformes</taxon>
        <taxon>Psittacidae</taxon>
        <taxon>Amazona</taxon>
    </lineage>
</organism>
<dbReference type="SUPFAM" id="SSF51430">
    <property type="entry name" value="NAD(P)-linked oxidoreductase"/>
    <property type="match status" value="1"/>
</dbReference>
<dbReference type="GO" id="GO:1901379">
    <property type="term" value="P:regulation of potassium ion transmembrane transport"/>
    <property type="evidence" value="ECO:0007669"/>
    <property type="project" value="TreeGrafter"/>
</dbReference>
<keyword evidence="12" id="KW-1185">Reference proteome</keyword>
<comment type="caution">
    <text evidence="11">The sequence shown here is derived from an EMBL/GenBank/DDBJ whole genome shotgun (WGS) entry which is preliminary data.</text>
</comment>
<dbReference type="AlphaFoldDB" id="A0A7L0MA81"/>
<dbReference type="InterPro" id="IPR005400">
    <property type="entry name" value="K_chnl_volt-dep_bsu_KCNAB1"/>
</dbReference>
<dbReference type="InterPro" id="IPR005399">
    <property type="entry name" value="K_chnl_volt-dep_bsu_KCNAB-rel"/>
</dbReference>
<evidence type="ECO:0000256" key="7">
    <source>
        <dbReference type="ARBA" id="ARBA00022958"/>
    </source>
</evidence>
<keyword evidence="7" id="KW-0630">Potassium</keyword>
<dbReference type="GO" id="GO:0055085">
    <property type="term" value="P:transmembrane transport"/>
    <property type="evidence" value="ECO:0007669"/>
    <property type="project" value="InterPro"/>
</dbReference>
<dbReference type="GO" id="GO:0006813">
    <property type="term" value="P:potassium ion transport"/>
    <property type="evidence" value="ECO:0007669"/>
    <property type="project" value="UniProtKB-KW"/>
</dbReference>
<feature type="non-terminal residue" evidence="11">
    <location>
        <position position="142"/>
    </location>
</feature>
<name>A0A7L0MA81_9PSIT</name>
<evidence type="ECO:0000259" key="10">
    <source>
        <dbReference type="Pfam" id="PF00248"/>
    </source>
</evidence>
<evidence type="ECO:0000313" key="11">
    <source>
        <dbReference type="EMBL" id="NXK77558.1"/>
    </source>
</evidence>
<dbReference type="PANTHER" id="PTHR43150:SF7">
    <property type="entry name" value="VOLTAGE-GATED POTASSIUM CHANNEL SUBUNIT BETA-1"/>
    <property type="match status" value="1"/>
</dbReference>
<dbReference type="GO" id="GO:0016491">
    <property type="term" value="F:oxidoreductase activity"/>
    <property type="evidence" value="ECO:0007669"/>
    <property type="project" value="UniProtKB-KW"/>
</dbReference>
<dbReference type="InterPro" id="IPR036812">
    <property type="entry name" value="NAD(P)_OxRdtase_dom_sf"/>
</dbReference>
<gene>
    <name evidence="11" type="primary">Kcnab1_1</name>
    <name evidence="11" type="ORF">AMAGUI_R05107</name>
</gene>
<dbReference type="GO" id="GO:0008076">
    <property type="term" value="C:voltage-gated potassium channel complex"/>
    <property type="evidence" value="ECO:0007669"/>
    <property type="project" value="TreeGrafter"/>
</dbReference>
<keyword evidence="6" id="KW-0521">NADP</keyword>
<dbReference type="GO" id="GO:0015459">
    <property type="term" value="F:potassium channel regulator activity"/>
    <property type="evidence" value="ECO:0007669"/>
    <property type="project" value="TreeGrafter"/>
</dbReference>
<accession>A0A7L0MA81</accession>
<dbReference type="GO" id="GO:0044325">
    <property type="term" value="F:transmembrane transporter binding"/>
    <property type="evidence" value="ECO:0007669"/>
    <property type="project" value="TreeGrafter"/>
</dbReference>
<feature type="domain" description="NADP-dependent oxidoreductase" evidence="10">
    <location>
        <begin position="1"/>
        <end position="101"/>
    </location>
</feature>
<dbReference type="PRINTS" id="PR01577">
    <property type="entry name" value="KCNABCHANNEL"/>
</dbReference>
<comment type="similarity">
    <text evidence="2">Belongs to the shaker potassium channel beta subunit family.</text>
</comment>
<dbReference type="GO" id="GO:0044224">
    <property type="term" value="C:juxtaparanode region of axon"/>
    <property type="evidence" value="ECO:0007669"/>
    <property type="project" value="TreeGrafter"/>
</dbReference>
<dbReference type="GO" id="GO:0005737">
    <property type="term" value="C:cytoplasm"/>
    <property type="evidence" value="ECO:0007669"/>
    <property type="project" value="UniProtKB-SubCell"/>
</dbReference>
<evidence type="ECO:0000256" key="5">
    <source>
        <dbReference type="ARBA" id="ARBA00022538"/>
    </source>
</evidence>
<keyword evidence="4" id="KW-0963">Cytoplasm</keyword>
<evidence type="ECO:0000256" key="8">
    <source>
        <dbReference type="ARBA" id="ARBA00023002"/>
    </source>
</evidence>
<protein>
    <submittedName>
        <fullName evidence="11">KCAB1 protein</fullName>
    </submittedName>
</protein>
<keyword evidence="9" id="KW-0406">Ion transport</keyword>
<keyword evidence="3" id="KW-0813">Transport</keyword>
<dbReference type="InterPro" id="IPR023210">
    <property type="entry name" value="NADP_OxRdtase_dom"/>
</dbReference>
<dbReference type="Gene3D" id="3.20.20.100">
    <property type="entry name" value="NADP-dependent oxidoreductase domain"/>
    <property type="match status" value="1"/>
</dbReference>
<dbReference type="Pfam" id="PF00248">
    <property type="entry name" value="Aldo_ket_red"/>
    <property type="match status" value="1"/>
</dbReference>
<feature type="non-terminal residue" evidence="11">
    <location>
        <position position="1"/>
    </location>
</feature>
<proteinExistence type="inferred from homology"/>
<evidence type="ECO:0000256" key="9">
    <source>
        <dbReference type="ARBA" id="ARBA00023065"/>
    </source>
</evidence>
<evidence type="ECO:0000256" key="6">
    <source>
        <dbReference type="ARBA" id="ARBA00022857"/>
    </source>
</evidence>
<evidence type="ECO:0000256" key="2">
    <source>
        <dbReference type="ARBA" id="ARBA00006515"/>
    </source>
</evidence>
<comment type="subcellular location">
    <subcellularLocation>
        <location evidence="1">Cytoplasm</location>
    </subcellularLocation>
</comment>
<reference evidence="11 12" key="1">
    <citation type="submission" date="2019-09" db="EMBL/GenBank/DDBJ databases">
        <title>Bird 10,000 Genomes (B10K) Project - Family phase.</title>
        <authorList>
            <person name="Zhang G."/>
        </authorList>
    </citation>
    <scope>NUCLEOTIDE SEQUENCE [LARGE SCALE GENOMIC DNA]</scope>
    <source>
        <strain evidence="11">B10K-DU-001-46</strain>
        <tissue evidence="11">Muscle</tissue>
    </source>
</reference>
<dbReference type="PRINTS" id="PR01578">
    <property type="entry name" value="KCNAB1CHANEL"/>
</dbReference>
<keyword evidence="5" id="KW-0633">Potassium transport</keyword>